<evidence type="ECO:0000313" key="3">
    <source>
        <dbReference type="Proteomes" id="UP001596504"/>
    </source>
</evidence>
<accession>A0ABW2LNT8</accession>
<evidence type="ECO:0000256" key="1">
    <source>
        <dbReference type="SAM" id="MobiDB-lite"/>
    </source>
</evidence>
<feature type="compositionally biased region" description="Low complexity" evidence="1">
    <location>
        <begin position="58"/>
        <end position="69"/>
    </location>
</feature>
<sequence length="139" mass="14407">MTSDAAAIAVLLRKAQWLLDDVAYEVAAGRSKAIDLSEVAGVLEGVATVLRSCEDAAPASPIADSDLSATPLDSVDSGERQRVVRLERGEVGEKPQLPGRTTPGAIDSALVASFPDAHGESNKTTRTDSAYPSAEDSSP</sequence>
<evidence type="ECO:0000313" key="2">
    <source>
        <dbReference type="EMBL" id="MFC7343255.1"/>
    </source>
</evidence>
<reference evidence="3" key="1">
    <citation type="journal article" date="2019" name="Int. J. Syst. Evol. Microbiol.">
        <title>The Global Catalogue of Microorganisms (GCM) 10K type strain sequencing project: providing services to taxonomists for standard genome sequencing and annotation.</title>
        <authorList>
            <consortium name="The Broad Institute Genomics Platform"/>
            <consortium name="The Broad Institute Genome Sequencing Center for Infectious Disease"/>
            <person name="Wu L."/>
            <person name="Ma J."/>
        </authorList>
    </citation>
    <scope>NUCLEOTIDE SEQUENCE [LARGE SCALE GENOMIC DNA]</scope>
    <source>
        <strain evidence="3">WLHS5</strain>
    </source>
</reference>
<name>A0ABW2LNT8_9PSEU</name>
<dbReference type="Proteomes" id="UP001596504">
    <property type="component" value="Unassembled WGS sequence"/>
</dbReference>
<dbReference type="EMBL" id="JBHTCJ010000009">
    <property type="protein sequence ID" value="MFC7343255.1"/>
    <property type="molecule type" value="Genomic_DNA"/>
</dbReference>
<feature type="compositionally biased region" description="Basic and acidic residues" evidence="1">
    <location>
        <begin position="117"/>
        <end position="126"/>
    </location>
</feature>
<organism evidence="2 3">
    <name type="scientific">Saccharopolyspora griseoalba</name>
    <dbReference type="NCBI Taxonomy" id="1431848"/>
    <lineage>
        <taxon>Bacteria</taxon>
        <taxon>Bacillati</taxon>
        <taxon>Actinomycetota</taxon>
        <taxon>Actinomycetes</taxon>
        <taxon>Pseudonocardiales</taxon>
        <taxon>Pseudonocardiaceae</taxon>
        <taxon>Saccharopolyspora</taxon>
    </lineage>
</organism>
<gene>
    <name evidence="2" type="ORF">ACFQRI_17785</name>
</gene>
<comment type="caution">
    <text evidence="2">The sequence shown here is derived from an EMBL/GenBank/DDBJ whole genome shotgun (WGS) entry which is preliminary data.</text>
</comment>
<keyword evidence="3" id="KW-1185">Reference proteome</keyword>
<feature type="compositionally biased region" description="Basic and acidic residues" evidence="1">
    <location>
        <begin position="77"/>
        <end position="93"/>
    </location>
</feature>
<feature type="compositionally biased region" description="Polar residues" evidence="1">
    <location>
        <begin position="127"/>
        <end position="139"/>
    </location>
</feature>
<proteinExistence type="predicted"/>
<protein>
    <submittedName>
        <fullName evidence="2">Uncharacterized protein</fullName>
    </submittedName>
</protein>
<feature type="region of interest" description="Disordered" evidence="1">
    <location>
        <begin position="58"/>
        <end position="139"/>
    </location>
</feature>
<dbReference type="RefSeq" id="WP_380669975.1">
    <property type="nucleotide sequence ID" value="NZ_JBHTCJ010000009.1"/>
</dbReference>